<dbReference type="CDD" id="cd06325">
    <property type="entry name" value="PBP1_ABC_unchar_transporter"/>
    <property type="match status" value="1"/>
</dbReference>
<dbReference type="InterPro" id="IPR007487">
    <property type="entry name" value="ABC_transpt-TYRBP-like"/>
</dbReference>
<dbReference type="Gene3D" id="3.40.50.2300">
    <property type="match status" value="2"/>
</dbReference>
<reference evidence="2 3" key="1">
    <citation type="submission" date="2020-05" db="EMBL/GenBank/DDBJ databases">
        <title>Draft genome sequence of Desulfovibrio sp. strain HN2T.</title>
        <authorList>
            <person name="Ueno A."/>
            <person name="Tamazawa S."/>
            <person name="Tamamura S."/>
            <person name="Murakami T."/>
            <person name="Kiyama T."/>
            <person name="Inomata H."/>
            <person name="Amano Y."/>
            <person name="Miyakawa K."/>
            <person name="Tamaki H."/>
            <person name="Naganuma T."/>
            <person name="Kaneko K."/>
        </authorList>
    </citation>
    <scope>NUCLEOTIDE SEQUENCE [LARGE SCALE GENOMIC DNA]</scope>
    <source>
        <strain evidence="2 3">HN2</strain>
    </source>
</reference>
<protein>
    <submittedName>
        <fullName evidence="2">ABC transporter substrate-binding protein</fullName>
    </submittedName>
</protein>
<organism evidence="2 3">
    <name type="scientific">Desulfovibrio subterraneus</name>
    <dbReference type="NCBI Taxonomy" id="2718620"/>
    <lineage>
        <taxon>Bacteria</taxon>
        <taxon>Pseudomonadati</taxon>
        <taxon>Thermodesulfobacteriota</taxon>
        <taxon>Desulfovibrionia</taxon>
        <taxon>Desulfovibrionales</taxon>
        <taxon>Desulfovibrionaceae</taxon>
        <taxon>Desulfovibrio</taxon>
    </lineage>
</organism>
<comment type="caution">
    <text evidence="2">The sequence shown here is derived from an EMBL/GenBank/DDBJ whole genome shotgun (WGS) entry which is preliminary data.</text>
</comment>
<dbReference type="Proteomes" id="UP000503840">
    <property type="component" value="Unassembled WGS sequence"/>
</dbReference>
<accession>A0A7J0BE19</accession>
<dbReference type="RefSeq" id="WP_174403636.1">
    <property type="nucleotide sequence ID" value="NZ_BLVO01000004.1"/>
</dbReference>
<evidence type="ECO:0000313" key="3">
    <source>
        <dbReference type="Proteomes" id="UP000503840"/>
    </source>
</evidence>
<keyword evidence="3" id="KW-1185">Reference proteome</keyword>
<dbReference type="PANTHER" id="PTHR35271">
    <property type="entry name" value="ABC TRANSPORTER, SUBSTRATE-BINDING LIPOPROTEIN-RELATED"/>
    <property type="match status" value="1"/>
</dbReference>
<proteinExistence type="predicted"/>
<evidence type="ECO:0000313" key="2">
    <source>
        <dbReference type="EMBL" id="GFM31950.1"/>
    </source>
</evidence>
<dbReference type="EMBL" id="BLVO01000004">
    <property type="protein sequence ID" value="GFM31950.1"/>
    <property type="molecule type" value="Genomic_DNA"/>
</dbReference>
<dbReference type="AlphaFoldDB" id="A0A7J0BE19"/>
<sequence length="316" mass="33453">MKRIILSLVVTMLCLVPVMASAAGKVISVSQFVEHPALDAVLKGTQDYFRDNKLDVTFNVHNAQANMATTVQIAAQIMGEQPDLVIAIATPSAQACAQKIHGTPILATAVTDHVGAGLVKSMEHPGGNVSGTSDMLPVARQLDLIREFHPGIKTLGVIYNSGEANSVTLVKLLKAACDAAGIKLEEATVLNSAGIYQAAKSLVGRAEAIFLPTDNTVISALESVVKVCRQNKLPLYAADNDSVERGTIAALAFDYYKLGYQTGAMAKRILFDGADVSTMPVESLQELSLHVNLKAAEAMGVTVPESVLSRAEKVIK</sequence>
<dbReference type="Pfam" id="PF04392">
    <property type="entry name" value="ABC_sub_bind"/>
    <property type="match status" value="1"/>
</dbReference>
<dbReference type="InterPro" id="IPR028082">
    <property type="entry name" value="Peripla_BP_I"/>
</dbReference>
<name>A0A7J0BE19_9BACT</name>
<evidence type="ECO:0000256" key="1">
    <source>
        <dbReference type="SAM" id="SignalP"/>
    </source>
</evidence>
<feature type="signal peptide" evidence="1">
    <location>
        <begin position="1"/>
        <end position="22"/>
    </location>
</feature>
<keyword evidence="1" id="KW-0732">Signal</keyword>
<dbReference type="PANTHER" id="PTHR35271:SF1">
    <property type="entry name" value="ABC TRANSPORTER, SUBSTRATE-BINDING LIPOPROTEIN"/>
    <property type="match status" value="1"/>
</dbReference>
<dbReference type="SUPFAM" id="SSF53822">
    <property type="entry name" value="Periplasmic binding protein-like I"/>
    <property type="match status" value="1"/>
</dbReference>
<gene>
    <name evidence="2" type="ORF">DSM101010T_03150</name>
</gene>
<feature type="chain" id="PRO_5029551755" evidence="1">
    <location>
        <begin position="23"/>
        <end position="316"/>
    </location>
</feature>